<dbReference type="PATRIC" id="fig|717774.3.peg.391"/>
<protein>
    <submittedName>
        <fullName evidence="8">ABC-type transporter, periplasmic subunit</fullName>
    </submittedName>
</protein>
<dbReference type="Gene3D" id="3.40.50.1980">
    <property type="entry name" value="Nitrogenase molybdenum iron protein domain"/>
    <property type="match status" value="2"/>
</dbReference>
<dbReference type="InterPro" id="IPR002491">
    <property type="entry name" value="ABC_transptr_periplasmic_BD"/>
</dbReference>
<evidence type="ECO:0000256" key="4">
    <source>
        <dbReference type="ARBA" id="ARBA00022496"/>
    </source>
</evidence>
<dbReference type="RefSeq" id="WP_013659588.1">
    <property type="nucleotide sequence ID" value="NC_015276.1"/>
</dbReference>
<evidence type="ECO:0000256" key="6">
    <source>
        <dbReference type="SAM" id="SignalP"/>
    </source>
</evidence>
<evidence type="ECO:0000313" key="9">
    <source>
        <dbReference type="Proteomes" id="UP000001062"/>
    </source>
</evidence>
<dbReference type="KEGG" id="mme:Marme_0382"/>
<keyword evidence="4" id="KW-0406">Ion transport</keyword>
<dbReference type="OrthoDB" id="9793175at2"/>
<evidence type="ECO:0000256" key="5">
    <source>
        <dbReference type="ARBA" id="ARBA00022729"/>
    </source>
</evidence>
<organism evidence="8 9">
    <name type="scientific">Marinomonas mediterranea (strain ATCC 700492 / JCM 21426 / NBRC 103028 / MMB-1)</name>
    <dbReference type="NCBI Taxonomy" id="717774"/>
    <lineage>
        <taxon>Bacteria</taxon>
        <taxon>Pseudomonadati</taxon>
        <taxon>Pseudomonadota</taxon>
        <taxon>Gammaproteobacteria</taxon>
        <taxon>Oceanospirillales</taxon>
        <taxon>Oceanospirillaceae</taxon>
        <taxon>Marinomonas</taxon>
    </lineage>
</organism>
<sequence precursor="true">MNRFIKHLSIFASLLMAFSAYSSDEGMTKVTHAMGVTSVSKDIKRVVTLFQGATDSVVALGVTPVGVVDSWAQKPTYRYLRPALKGVSHVGLETQPNLEAIAALKPDLIIGTRSRHEKIYTQLSQIAPTVLAENVYDFQHSLELTAKAISRDRKGKELWSTFQERIGQLREVMKKNHSEWPISVSVLNIRADHLRLYLQKSFAGSVLHEVGFTFPLPSQTGWGVKLKTKEALPSANADMFFIILHSDDEIVRQNYKAWRSHPLWKALKAPQNGKVYEVDRVTWLLSGGIIGANLMLDDLYRHFDIITDSDS</sequence>
<evidence type="ECO:0000259" key="7">
    <source>
        <dbReference type="PROSITE" id="PS50983"/>
    </source>
</evidence>
<dbReference type="STRING" id="717774.Marme_0382"/>
<dbReference type="GO" id="GO:1901678">
    <property type="term" value="P:iron coordination entity transport"/>
    <property type="evidence" value="ECO:0007669"/>
    <property type="project" value="UniProtKB-ARBA"/>
</dbReference>
<dbReference type="Pfam" id="PF01497">
    <property type="entry name" value="Peripla_BP_2"/>
    <property type="match status" value="1"/>
</dbReference>
<feature type="signal peptide" evidence="6">
    <location>
        <begin position="1"/>
        <end position="22"/>
    </location>
</feature>
<dbReference type="PROSITE" id="PS50983">
    <property type="entry name" value="FE_B12_PBP"/>
    <property type="match status" value="1"/>
</dbReference>
<accession>F2JYQ7</accession>
<feature type="domain" description="Fe/B12 periplasmic-binding" evidence="7">
    <location>
        <begin position="45"/>
        <end position="307"/>
    </location>
</feature>
<keyword evidence="4" id="KW-0408">Iron</keyword>
<keyword evidence="4" id="KW-0410">Iron transport</keyword>
<evidence type="ECO:0000313" key="8">
    <source>
        <dbReference type="EMBL" id="ADZ89682.1"/>
    </source>
</evidence>
<keyword evidence="9" id="KW-1185">Reference proteome</keyword>
<dbReference type="PANTHER" id="PTHR30532:SF21">
    <property type="entry name" value="SIDEROPHORE-BINDING LIPOPROTEIN YFIY-RELATED"/>
    <property type="match status" value="1"/>
</dbReference>
<reference evidence="8 9" key="1">
    <citation type="journal article" date="2012" name="Stand. Genomic Sci.">
        <title>Complete genome sequence of the melanogenic marine bacterium Marinomonas mediterranea type strain (MMB-1(T)).</title>
        <authorList>
            <person name="Lucas-Elio P."/>
            <person name="Goodwin L."/>
            <person name="Woyke T."/>
            <person name="Pitluck S."/>
            <person name="Nolan M."/>
            <person name="Kyrpides N.C."/>
            <person name="Detter J.C."/>
            <person name="Copeland A."/>
            <person name="Teshima H."/>
            <person name="Bruce D."/>
            <person name="Detter C."/>
            <person name="Tapia R."/>
            <person name="Han S."/>
            <person name="Land M.L."/>
            <person name="Ivanova N."/>
            <person name="Mikhailova N."/>
            <person name="Johnston A.W."/>
            <person name="Sanchez-Amat A."/>
        </authorList>
    </citation>
    <scope>NUCLEOTIDE SEQUENCE [LARGE SCALE GENOMIC DNA]</scope>
    <source>
        <strain evidence="9">ATCC 700492 / JCM 21426 / NBRC 103028 / MMB-1</strain>
    </source>
</reference>
<feature type="chain" id="PRO_5003279584" evidence="6">
    <location>
        <begin position="23"/>
        <end position="311"/>
    </location>
</feature>
<name>F2JYQ7_MARM1</name>
<gene>
    <name evidence="8" type="ordered locus">Marme_0382</name>
</gene>
<comment type="subcellular location">
    <subcellularLocation>
        <location evidence="1">Cell envelope</location>
    </subcellularLocation>
</comment>
<dbReference type="PANTHER" id="PTHR30532">
    <property type="entry name" value="IRON III DICITRATE-BINDING PERIPLASMIC PROTEIN"/>
    <property type="match status" value="1"/>
</dbReference>
<dbReference type="EMBL" id="CP002583">
    <property type="protein sequence ID" value="ADZ89682.1"/>
    <property type="molecule type" value="Genomic_DNA"/>
</dbReference>
<dbReference type="AlphaFoldDB" id="F2JYQ7"/>
<evidence type="ECO:0000256" key="2">
    <source>
        <dbReference type="ARBA" id="ARBA00008814"/>
    </source>
</evidence>
<dbReference type="CDD" id="cd01146">
    <property type="entry name" value="FhuD"/>
    <property type="match status" value="1"/>
</dbReference>
<dbReference type="InterPro" id="IPR051313">
    <property type="entry name" value="Bact_iron-sidero_bind"/>
</dbReference>
<evidence type="ECO:0000256" key="1">
    <source>
        <dbReference type="ARBA" id="ARBA00004196"/>
    </source>
</evidence>
<dbReference type="Proteomes" id="UP000001062">
    <property type="component" value="Chromosome"/>
</dbReference>
<dbReference type="HOGENOM" id="CLU_038034_0_2_6"/>
<dbReference type="GO" id="GO:0030288">
    <property type="term" value="C:outer membrane-bounded periplasmic space"/>
    <property type="evidence" value="ECO:0007669"/>
    <property type="project" value="TreeGrafter"/>
</dbReference>
<proteinExistence type="inferred from homology"/>
<comment type="similarity">
    <text evidence="2">Belongs to the bacterial solute-binding protein 8 family.</text>
</comment>
<keyword evidence="3" id="KW-0813">Transport</keyword>
<dbReference type="eggNOG" id="COG4594">
    <property type="taxonomic scope" value="Bacteria"/>
</dbReference>
<evidence type="ECO:0000256" key="3">
    <source>
        <dbReference type="ARBA" id="ARBA00022448"/>
    </source>
</evidence>
<keyword evidence="5 6" id="KW-0732">Signal</keyword>
<dbReference type="SUPFAM" id="SSF53807">
    <property type="entry name" value="Helical backbone' metal receptor"/>
    <property type="match status" value="1"/>
</dbReference>